<evidence type="ECO:0000313" key="2">
    <source>
        <dbReference type="EMBL" id="AKK06226.1"/>
    </source>
</evidence>
<gene>
    <name evidence="2" type="ORF">CMUST_09550</name>
</gene>
<feature type="domain" description="M23ase beta-sheet core" evidence="1">
    <location>
        <begin position="85"/>
        <end position="177"/>
    </location>
</feature>
<dbReference type="STRING" id="571915.CMUST_09550"/>
<dbReference type="InterPro" id="IPR016047">
    <property type="entry name" value="M23ase_b-sheet_dom"/>
</dbReference>
<reference evidence="2 3" key="1">
    <citation type="journal article" date="2015" name="Genome Announc.">
        <title>Complete Genome Sequence of the Type Strain Corynebacterium mustelae DSM 45274, Isolated from Various Tissues of a Male Ferret with Lethal Sepsis.</title>
        <authorList>
            <person name="Ruckert C."/>
            <person name="Eimer J."/>
            <person name="Winkler A."/>
            <person name="Tauch A."/>
        </authorList>
    </citation>
    <scope>NUCLEOTIDE SEQUENCE [LARGE SCALE GENOMIC DNA]</scope>
    <source>
        <strain evidence="2 3">DSM 45274</strain>
    </source>
</reference>
<dbReference type="AlphaFoldDB" id="A0A0G3GYK1"/>
<evidence type="ECO:0000313" key="3">
    <source>
        <dbReference type="Proteomes" id="UP000035199"/>
    </source>
</evidence>
<dbReference type="InterPro" id="IPR050570">
    <property type="entry name" value="Cell_wall_metabolism_enzyme"/>
</dbReference>
<dbReference type="Pfam" id="PF01551">
    <property type="entry name" value="Peptidase_M23"/>
    <property type="match status" value="1"/>
</dbReference>
<reference evidence="3" key="2">
    <citation type="submission" date="2015-05" db="EMBL/GenBank/DDBJ databases">
        <title>Complete genome sequence of Corynebacterium mustelae DSM 45274, isolated from various tissues of a male ferret with lethal sepsis.</title>
        <authorList>
            <person name="Ruckert C."/>
            <person name="Albersmeier A."/>
            <person name="Winkler A."/>
            <person name="Tauch A."/>
        </authorList>
    </citation>
    <scope>NUCLEOTIDE SEQUENCE [LARGE SCALE GENOMIC DNA]</scope>
    <source>
        <strain evidence="3">DSM 45274</strain>
    </source>
</reference>
<protein>
    <submittedName>
        <fullName evidence="2">Peptidase family M23</fullName>
    </submittedName>
</protein>
<dbReference type="GO" id="GO:0004222">
    <property type="term" value="F:metalloendopeptidase activity"/>
    <property type="evidence" value="ECO:0007669"/>
    <property type="project" value="TreeGrafter"/>
</dbReference>
<evidence type="ECO:0000259" key="1">
    <source>
        <dbReference type="Pfam" id="PF01551"/>
    </source>
</evidence>
<organism evidence="2 3">
    <name type="scientific">Corynebacterium mustelae</name>
    <dbReference type="NCBI Taxonomy" id="571915"/>
    <lineage>
        <taxon>Bacteria</taxon>
        <taxon>Bacillati</taxon>
        <taxon>Actinomycetota</taxon>
        <taxon>Actinomycetes</taxon>
        <taxon>Mycobacteriales</taxon>
        <taxon>Corynebacteriaceae</taxon>
        <taxon>Corynebacterium</taxon>
    </lineage>
</organism>
<name>A0A0G3GYK1_9CORY</name>
<dbReference type="EMBL" id="CP011542">
    <property type="protein sequence ID" value="AKK06226.1"/>
    <property type="molecule type" value="Genomic_DNA"/>
</dbReference>
<dbReference type="OrthoDB" id="5245088at2"/>
<dbReference type="PANTHER" id="PTHR21666">
    <property type="entry name" value="PEPTIDASE-RELATED"/>
    <property type="match status" value="1"/>
</dbReference>
<dbReference type="SUPFAM" id="SSF51261">
    <property type="entry name" value="Duplicated hybrid motif"/>
    <property type="match status" value="1"/>
</dbReference>
<keyword evidence="3" id="KW-1185">Reference proteome</keyword>
<dbReference type="Proteomes" id="UP000035199">
    <property type="component" value="Chromosome"/>
</dbReference>
<dbReference type="KEGG" id="cmv:CMUST_09550"/>
<dbReference type="CDD" id="cd12797">
    <property type="entry name" value="M23_peptidase"/>
    <property type="match status" value="1"/>
</dbReference>
<dbReference type="PATRIC" id="fig|571915.4.peg.2023"/>
<dbReference type="RefSeq" id="WP_052844620.1">
    <property type="nucleotide sequence ID" value="NZ_CP011542.1"/>
</dbReference>
<dbReference type="Gene3D" id="2.70.70.10">
    <property type="entry name" value="Glucose Permease (Domain IIA)"/>
    <property type="match status" value="1"/>
</dbReference>
<dbReference type="PANTHER" id="PTHR21666:SF270">
    <property type="entry name" value="MUREIN HYDROLASE ACTIVATOR ENVC"/>
    <property type="match status" value="1"/>
</dbReference>
<sequence length="195" mass="21357">MATHVSTGAAFRRLIQLLFPFLVIGSAWHFVELPPAHAQSQNLRTQHFHTQPTTDRFFLNPVTGTDQSPRVLRGFDKPEHNWLPGHRGVDLEARVGQPIYAAGAGTVLYAGVIAGRPTVSIEHDGGLRTTYQPVFPLVAVGDKLQRGQHIGNLAPNTGSEPGLHWGAKYGQHDYINPLSLLSAPIIRLKPVDVPF</sequence>
<accession>A0A0G3GYK1</accession>
<dbReference type="InterPro" id="IPR011055">
    <property type="entry name" value="Dup_hybrid_motif"/>
</dbReference>
<proteinExistence type="predicted"/>